<name>A0A918Q4T3_9CAUL</name>
<dbReference type="InterPro" id="IPR016980">
    <property type="entry name" value="S-AdoMet-dep_MeTrfase_Alr7345"/>
</dbReference>
<reference evidence="1" key="2">
    <citation type="submission" date="2020-09" db="EMBL/GenBank/DDBJ databases">
        <authorList>
            <person name="Sun Q."/>
            <person name="Kim S."/>
        </authorList>
    </citation>
    <scope>NUCLEOTIDE SEQUENCE</scope>
    <source>
        <strain evidence="1">KCTC 32296</strain>
    </source>
</reference>
<dbReference type="AlphaFoldDB" id="A0A918Q4T3"/>
<dbReference type="SUPFAM" id="SSF53335">
    <property type="entry name" value="S-adenosyl-L-methionine-dependent methyltransferases"/>
    <property type="match status" value="1"/>
</dbReference>
<dbReference type="GO" id="GO:0008168">
    <property type="term" value="F:methyltransferase activity"/>
    <property type="evidence" value="ECO:0007669"/>
    <property type="project" value="UniProtKB-KW"/>
</dbReference>
<evidence type="ECO:0000313" key="2">
    <source>
        <dbReference type="Proteomes" id="UP000662572"/>
    </source>
</evidence>
<accession>A0A918Q4T3</accession>
<organism evidence="1 2">
    <name type="scientific">Asticcacaulis endophyticus</name>
    <dbReference type="NCBI Taxonomy" id="1395890"/>
    <lineage>
        <taxon>Bacteria</taxon>
        <taxon>Pseudomonadati</taxon>
        <taxon>Pseudomonadota</taxon>
        <taxon>Alphaproteobacteria</taxon>
        <taxon>Caulobacterales</taxon>
        <taxon>Caulobacteraceae</taxon>
        <taxon>Asticcacaulis</taxon>
    </lineage>
</organism>
<dbReference type="PIRSF" id="PIRSF031679">
    <property type="entry name" value="Mtase_Alr7345_prd"/>
    <property type="match status" value="1"/>
</dbReference>
<dbReference type="Gene3D" id="3.40.50.150">
    <property type="entry name" value="Vaccinia Virus protein VP39"/>
    <property type="match status" value="2"/>
</dbReference>
<protein>
    <submittedName>
        <fullName evidence="1">Methyltransferase</fullName>
    </submittedName>
</protein>
<proteinExistence type="predicted"/>
<dbReference type="InterPro" id="IPR029063">
    <property type="entry name" value="SAM-dependent_MTases_sf"/>
</dbReference>
<evidence type="ECO:0000313" key="1">
    <source>
        <dbReference type="EMBL" id="GGZ33850.1"/>
    </source>
</evidence>
<dbReference type="EMBL" id="BMZB01000002">
    <property type="protein sequence ID" value="GGZ33850.1"/>
    <property type="molecule type" value="Genomic_DNA"/>
</dbReference>
<keyword evidence="1" id="KW-0808">Transferase</keyword>
<sequence>MLTGSTFGVYACVNRKKIPPPQDGEPVAANDEGTLEWAVNGGWRNPLNKARDPFRHPVETLKFFGVKASDTIIDVWPGAGYMTEILAPYLARGNGKYIAALFENSTPVEADADTSDEAASQTGTVSSSQAVVSLGEQYTQHFGENKKLFGEIGITEFGPNSTALAPAGTADVVLFFLNIHDWMAAGIAEKAFADAFAALKSGGTLAVEQHRADIGNVQDPAATSGYVQEPFVKQLATEVGFTFVEASEINANPKDSKDHPFGVWTLPPQRLTAKRGEPSNPDFDGALYESIGESDRMTLKFRKP</sequence>
<dbReference type="Proteomes" id="UP000662572">
    <property type="component" value="Unassembled WGS sequence"/>
</dbReference>
<reference evidence="1" key="1">
    <citation type="journal article" date="2014" name="Int. J. Syst. Evol. Microbiol.">
        <title>Complete genome sequence of Corynebacterium casei LMG S-19264T (=DSM 44701T), isolated from a smear-ripened cheese.</title>
        <authorList>
            <consortium name="US DOE Joint Genome Institute (JGI-PGF)"/>
            <person name="Walter F."/>
            <person name="Albersmeier A."/>
            <person name="Kalinowski J."/>
            <person name="Ruckert C."/>
        </authorList>
    </citation>
    <scope>NUCLEOTIDE SEQUENCE</scope>
    <source>
        <strain evidence="1">KCTC 32296</strain>
    </source>
</reference>
<dbReference type="GO" id="GO:0032259">
    <property type="term" value="P:methylation"/>
    <property type="evidence" value="ECO:0007669"/>
    <property type="project" value="UniProtKB-KW"/>
</dbReference>
<comment type="caution">
    <text evidence="1">The sequence shown here is derived from an EMBL/GenBank/DDBJ whole genome shotgun (WGS) entry which is preliminary data.</text>
</comment>
<keyword evidence="1" id="KW-0489">Methyltransferase</keyword>
<keyword evidence="2" id="KW-1185">Reference proteome</keyword>
<gene>
    <name evidence="1" type="ORF">GCM10011273_20270</name>
</gene>